<gene>
    <name evidence="3" type="ORF">CONLIGDRAFT_91699</name>
</gene>
<evidence type="ECO:0000256" key="2">
    <source>
        <dbReference type="SAM" id="Phobius"/>
    </source>
</evidence>
<feature type="region of interest" description="Disordered" evidence="1">
    <location>
        <begin position="472"/>
        <end position="524"/>
    </location>
</feature>
<dbReference type="OrthoDB" id="5427664at2759"/>
<feature type="transmembrane region" description="Helical" evidence="2">
    <location>
        <begin position="247"/>
        <end position="270"/>
    </location>
</feature>
<feature type="compositionally biased region" description="Polar residues" evidence="1">
    <location>
        <begin position="484"/>
        <end position="500"/>
    </location>
</feature>
<feature type="transmembrane region" description="Helical" evidence="2">
    <location>
        <begin position="20"/>
        <end position="42"/>
    </location>
</feature>
<dbReference type="InterPro" id="IPR053018">
    <property type="entry name" value="Elsinochrome_Biosynth-Asso"/>
</dbReference>
<dbReference type="PANTHER" id="PTHR37577">
    <property type="entry name" value="INTEGRAL MEMBRANE PROTEIN"/>
    <property type="match status" value="1"/>
</dbReference>
<protein>
    <submittedName>
        <fullName evidence="3">Uncharacterized protein</fullName>
    </submittedName>
</protein>
<keyword evidence="4" id="KW-1185">Reference proteome</keyword>
<keyword evidence="2" id="KW-0472">Membrane</keyword>
<reference evidence="3 4" key="1">
    <citation type="submission" date="2016-10" db="EMBL/GenBank/DDBJ databases">
        <title>Draft genome sequence of Coniochaeta ligniaria NRRL30616, a lignocellulolytic fungus for bioabatement of inhibitors in plant biomass hydrolysates.</title>
        <authorList>
            <consortium name="DOE Joint Genome Institute"/>
            <person name="Jimenez D.J."/>
            <person name="Hector R.E."/>
            <person name="Riley R."/>
            <person name="Sun H."/>
            <person name="Grigoriev I.V."/>
            <person name="Van Elsas J.D."/>
            <person name="Nichols N.N."/>
        </authorList>
    </citation>
    <scope>NUCLEOTIDE SEQUENCE [LARGE SCALE GENOMIC DNA]</scope>
    <source>
        <strain evidence="3 4">NRRL 30616</strain>
    </source>
</reference>
<name>A0A1J7IDK5_9PEZI</name>
<evidence type="ECO:0000313" key="3">
    <source>
        <dbReference type="EMBL" id="OIW25371.1"/>
    </source>
</evidence>
<dbReference type="InParanoid" id="A0A1J7IDK5"/>
<dbReference type="Proteomes" id="UP000182658">
    <property type="component" value="Unassembled WGS sequence"/>
</dbReference>
<feature type="compositionally biased region" description="Polar residues" evidence="1">
    <location>
        <begin position="512"/>
        <end position="524"/>
    </location>
</feature>
<feature type="transmembrane region" description="Helical" evidence="2">
    <location>
        <begin position="405"/>
        <end position="427"/>
    </location>
</feature>
<evidence type="ECO:0000256" key="1">
    <source>
        <dbReference type="SAM" id="MobiDB-lite"/>
    </source>
</evidence>
<feature type="transmembrane region" description="Helical" evidence="2">
    <location>
        <begin position="439"/>
        <end position="458"/>
    </location>
</feature>
<feature type="transmembrane region" description="Helical" evidence="2">
    <location>
        <begin position="298"/>
        <end position="317"/>
    </location>
</feature>
<accession>A0A1J7IDK5</accession>
<organism evidence="3 4">
    <name type="scientific">Coniochaeta ligniaria NRRL 30616</name>
    <dbReference type="NCBI Taxonomy" id="1408157"/>
    <lineage>
        <taxon>Eukaryota</taxon>
        <taxon>Fungi</taxon>
        <taxon>Dikarya</taxon>
        <taxon>Ascomycota</taxon>
        <taxon>Pezizomycotina</taxon>
        <taxon>Sordariomycetes</taxon>
        <taxon>Sordariomycetidae</taxon>
        <taxon>Coniochaetales</taxon>
        <taxon>Coniochaetaceae</taxon>
        <taxon>Coniochaeta</taxon>
    </lineage>
</organism>
<feature type="transmembrane region" description="Helical" evidence="2">
    <location>
        <begin position="369"/>
        <end position="393"/>
    </location>
</feature>
<dbReference type="PANTHER" id="PTHR37577:SF1">
    <property type="entry name" value="INTEGRAL MEMBRANE PROTEIN"/>
    <property type="match status" value="1"/>
</dbReference>
<evidence type="ECO:0000313" key="4">
    <source>
        <dbReference type="Proteomes" id="UP000182658"/>
    </source>
</evidence>
<keyword evidence="2" id="KW-1133">Transmembrane helix</keyword>
<proteinExistence type="predicted"/>
<keyword evidence="2" id="KW-0812">Transmembrane</keyword>
<dbReference type="EMBL" id="KV875102">
    <property type="protein sequence ID" value="OIW25371.1"/>
    <property type="molecule type" value="Genomic_DNA"/>
</dbReference>
<sequence>MSLIEPDYDCSVTITVNTDVGGPGVITSFLVIAGFTILLAFFPALEVFTKWQDSTIKDLKQWYISLGNQEEGGRGSRNHRYTMSRTRTRTFVGTTPRMSEPLRDHQSTIDLERQPHMGTELRSVPSLPPAQVHDADGHIGDHVERHEPQHPSVRQILDSLFDPMHASTPQDTLSHRNQRIVALLRPLSDLQIVTGLAIIVAGLVQWQSIDFYHEQLVNAYYSLTLNSFWATRVSYMDVESDEDTWVLFLRRVVVLTSCILNIVWQFRIYFRENTTGDWDDDVGPCFRYLDRSNPLFGTIFWTAGLTLFCLALASCLFKQTRWVNEWYFAATEWLSKFLWRWFQAALTGDRFISRGTSTTVLSPRKLFRALLTAIEVLASGFAVVVYFLFLQLLDVWSYGSGFYPLTWLAYLGFYTWNVLDVVSMVLLNRDLLQEDEWAWGFGQVLPMVLILSVLFLVVDVFRGHNESAEGPCTNRVTNTKDMDTASNLGHDQACSQSRSPIASPEIGLELQPSRNGGPSSATSS</sequence>
<dbReference type="AlphaFoldDB" id="A0A1J7IDK5"/>